<organism evidence="8 9">
    <name type="scientific">Marinifilum breve</name>
    <dbReference type="NCBI Taxonomy" id="2184082"/>
    <lineage>
        <taxon>Bacteria</taxon>
        <taxon>Pseudomonadati</taxon>
        <taxon>Bacteroidota</taxon>
        <taxon>Bacteroidia</taxon>
        <taxon>Marinilabiliales</taxon>
        <taxon>Marinifilaceae</taxon>
    </lineage>
</organism>
<dbReference type="CDD" id="cd02440">
    <property type="entry name" value="AdoMet_MTases"/>
    <property type="match status" value="1"/>
</dbReference>
<gene>
    <name evidence="7" type="primary">pcm</name>
    <name evidence="8" type="ORF">DF185_00980</name>
</gene>
<dbReference type="GO" id="GO:0032259">
    <property type="term" value="P:methylation"/>
    <property type="evidence" value="ECO:0007669"/>
    <property type="project" value="UniProtKB-KW"/>
</dbReference>
<comment type="catalytic activity">
    <reaction evidence="7">
        <text>[protein]-L-isoaspartate + S-adenosyl-L-methionine = [protein]-L-isoaspartate alpha-methyl ester + S-adenosyl-L-homocysteine</text>
        <dbReference type="Rhea" id="RHEA:12705"/>
        <dbReference type="Rhea" id="RHEA-COMP:12143"/>
        <dbReference type="Rhea" id="RHEA-COMP:12144"/>
        <dbReference type="ChEBI" id="CHEBI:57856"/>
        <dbReference type="ChEBI" id="CHEBI:59789"/>
        <dbReference type="ChEBI" id="CHEBI:90596"/>
        <dbReference type="ChEBI" id="CHEBI:90598"/>
        <dbReference type="EC" id="2.1.1.77"/>
    </reaction>
</comment>
<protein>
    <recommendedName>
        <fullName evidence="7">Protein-L-isoaspartate O-methyltransferase</fullName>
        <ecNumber evidence="7">2.1.1.77</ecNumber>
    </recommendedName>
    <alternativeName>
        <fullName evidence="7">L-isoaspartyl protein carboxyl methyltransferase</fullName>
    </alternativeName>
    <alternativeName>
        <fullName evidence="7">Protein L-isoaspartyl methyltransferase</fullName>
    </alternativeName>
    <alternativeName>
        <fullName evidence="7">Protein-beta-aspartate methyltransferase</fullName>
        <shortName evidence="7">PIMT</shortName>
    </alternativeName>
</protein>
<dbReference type="PANTHER" id="PTHR11579:SF0">
    <property type="entry name" value="PROTEIN-L-ISOASPARTATE(D-ASPARTATE) O-METHYLTRANSFERASE"/>
    <property type="match status" value="1"/>
</dbReference>
<dbReference type="InterPro" id="IPR029063">
    <property type="entry name" value="SAM-dependent_MTases_sf"/>
</dbReference>
<dbReference type="InterPro" id="IPR000682">
    <property type="entry name" value="PCMT"/>
</dbReference>
<evidence type="ECO:0000256" key="6">
    <source>
        <dbReference type="ARBA" id="ARBA00022691"/>
    </source>
</evidence>
<dbReference type="GO" id="GO:0004719">
    <property type="term" value="F:protein-L-isoaspartate (D-aspartate) O-methyltransferase activity"/>
    <property type="evidence" value="ECO:0007669"/>
    <property type="project" value="UniProtKB-UniRule"/>
</dbReference>
<proteinExistence type="inferred from homology"/>
<sequence>MNFGLIYGLGLLIAGIVIPVRQNVQNMDFKEKRFKMVAEQIKSRGINDPDVIKAMQIVERHLFVPNYLKKYAYQDRPLPIGHGQTISQPYIVGLMSQLLEVKNGEKLLEIGTGSGYQAAVLGELGGEVYSIEIVKPLQKRAAFVLDSLNYANVNTRFGDGYVGWPEKAPFDGIIVTCSPTKIPQALIDQLAEGGKLVIPVGLKHVKKLVLLEKKKGKVVQRNVIPVRFVPMVDIDGNQY</sequence>
<keyword evidence="4 7" id="KW-0489">Methyltransferase</keyword>
<keyword evidence="5 7" id="KW-0808">Transferase</keyword>
<evidence type="ECO:0000256" key="4">
    <source>
        <dbReference type="ARBA" id="ARBA00022603"/>
    </source>
</evidence>
<dbReference type="GO" id="GO:0030091">
    <property type="term" value="P:protein repair"/>
    <property type="evidence" value="ECO:0007669"/>
    <property type="project" value="UniProtKB-UniRule"/>
</dbReference>
<comment type="similarity">
    <text evidence="2 7">Belongs to the methyltransferase superfamily. L-isoaspartyl/D-aspartyl protein methyltransferase family.</text>
</comment>
<keyword evidence="6 7" id="KW-0949">S-adenosyl-L-methionine</keyword>
<dbReference type="EMBL" id="QFLI01000001">
    <property type="protein sequence ID" value="PXY02699.1"/>
    <property type="molecule type" value="Genomic_DNA"/>
</dbReference>
<evidence type="ECO:0000313" key="9">
    <source>
        <dbReference type="Proteomes" id="UP000248079"/>
    </source>
</evidence>
<dbReference type="Pfam" id="PF01135">
    <property type="entry name" value="PCMT"/>
    <property type="match status" value="1"/>
</dbReference>
<dbReference type="HAMAP" id="MF_00090">
    <property type="entry name" value="PIMT"/>
    <property type="match status" value="1"/>
</dbReference>
<name>A0A2V4A1S7_9BACT</name>
<feature type="active site" evidence="7">
    <location>
        <position position="87"/>
    </location>
</feature>
<comment type="caution">
    <text evidence="8">The sequence shown here is derived from an EMBL/GenBank/DDBJ whole genome shotgun (WGS) entry which is preliminary data.</text>
</comment>
<evidence type="ECO:0000256" key="2">
    <source>
        <dbReference type="ARBA" id="ARBA00005369"/>
    </source>
</evidence>
<dbReference type="NCBIfam" id="TIGR00080">
    <property type="entry name" value="pimt"/>
    <property type="match status" value="1"/>
</dbReference>
<dbReference type="PROSITE" id="PS01279">
    <property type="entry name" value="PCMT"/>
    <property type="match status" value="1"/>
</dbReference>
<dbReference type="OrthoDB" id="9810066at2"/>
<comment type="function">
    <text evidence="7">Catalyzes the methyl esterification of L-isoaspartyl residues in peptides and proteins that result from spontaneous decomposition of normal L-aspartyl and L-asparaginyl residues. It plays a role in the repair and/or degradation of damaged proteins.</text>
</comment>
<dbReference type="AlphaFoldDB" id="A0A2V4A1S7"/>
<dbReference type="PANTHER" id="PTHR11579">
    <property type="entry name" value="PROTEIN-L-ISOASPARTATE O-METHYLTRANSFERASE"/>
    <property type="match status" value="1"/>
</dbReference>
<evidence type="ECO:0000256" key="7">
    <source>
        <dbReference type="HAMAP-Rule" id="MF_00090"/>
    </source>
</evidence>
<evidence type="ECO:0000256" key="3">
    <source>
        <dbReference type="ARBA" id="ARBA00022490"/>
    </source>
</evidence>
<dbReference type="Gene3D" id="3.40.50.150">
    <property type="entry name" value="Vaccinia Virus protein VP39"/>
    <property type="match status" value="1"/>
</dbReference>
<evidence type="ECO:0000313" key="8">
    <source>
        <dbReference type="EMBL" id="PXY02699.1"/>
    </source>
</evidence>
<comment type="subcellular location">
    <subcellularLocation>
        <location evidence="1 7">Cytoplasm</location>
    </subcellularLocation>
</comment>
<dbReference type="RefSeq" id="WP_110358859.1">
    <property type="nucleotide sequence ID" value="NZ_QFLI01000001.1"/>
</dbReference>
<dbReference type="FunFam" id="3.40.50.150:FF:000010">
    <property type="entry name" value="Protein-L-isoaspartate O-methyltransferase"/>
    <property type="match status" value="1"/>
</dbReference>
<keyword evidence="3 7" id="KW-0963">Cytoplasm</keyword>
<dbReference type="Proteomes" id="UP000248079">
    <property type="component" value="Unassembled WGS sequence"/>
</dbReference>
<reference evidence="8 9" key="1">
    <citation type="submission" date="2018-05" db="EMBL/GenBank/DDBJ databases">
        <title>Marinifilum breve JC075T sp. nov., a marine bacterium isolated from Yongle Blue Hole in the South China Sea.</title>
        <authorList>
            <person name="Fu T."/>
        </authorList>
    </citation>
    <scope>NUCLEOTIDE SEQUENCE [LARGE SCALE GENOMIC DNA]</scope>
    <source>
        <strain evidence="8 9">JC075</strain>
    </source>
</reference>
<dbReference type="EC" id="2.1.1.77" evidence="7"/>
<keyword evidence="9" id="KW-1185">Reference proteome</keyword>
<dbReference type="SUPFAM" id="SSF53335">
    <property type="entry name" value="S-adenosyl-L-methionine-dependent methyltransferases"/>
    <property type="match status" value="1"/>
</dbReference>
<evidence type="ECO:0000256" key="5">
    <source>
        <dbReference type="ARBA" id="ARBA00022679"/>
    </source>
</evidence>
<evidence type="ECO:0000256" key="1">
    <source>
        <dbReference type="ARBA" id="ARBA00004496"/>
    </source>
</evidence>
<dbReference type="NCBIfam" id="NF001453">
    <property type="entry name" value="PRK00312.1"/>
    <property type="match status" value="1"/>
</dbReference>
<accession>A0A2V4A1S7</accession>
<dbReference type="GO" id="GO:0005737">
    <property type="term" value="C:cytoplasm"/>
    <property type="evidence" value="ECO:0007669"/>
    <property type="project" value="UniProtKB-SubCell"/>
</dbReference>